<evidence type="ECO:0000256" key="1">
    <source>
        <dbReference type="ARBA" id="ARBA00022723"/>
    </source>
</evidence>
<dbReference type="Pfam" id="PF01753">
    <property type="entry name" value="zf-MYND"/>
    <property type="match status" value="1"/>
</dbReference>
<keyword evidence="2" id="KW-0863">Zinc-finger</keyword>
<dbReference type="SUPFAM" id="SSF144232">
    <property type="entry name" value="HIT/MYND zinc finger-like"/>
    <property type="match status" value="1"/>
</dbReference>
<sequence>MYPVRYCGRDCQSQDWKKHRHGCHSLKSQETLDYFRSNLKEMKQQQGGPGRSDSLALAGWVEKSPDKKQYACFLSGPASRTITTETNNYDRGIMMLRESLSQLNSLGLVVCNGIASADAKGSVRVQHLAPSPLEASEAVRSSKCCGTVR</sequence>
<evidence type="ECO:0000313" key="5">
    <source>
        <dbReference type="EMBL" id="KAK9840534.1"/>
    </source>
</evidence>
<feature type="domain" description="MYND-type" evidence="4">
    <location>
        <begin position="4"/>
        <end position="23"/>
    </location>
</feature>
<reference evidence="5 6" key="1">
    <citation type="journal article" date="2024" name="Nat. Commun.">
        <title>Phylogenomics reveals the evolutionary origins of lichenization in chlorophyte algae.</title>
        <authorList>
            <person name="Puginier C."/>
            <person name="Libourel C."/>
            <person name="Otte J."/>
            <person name="Skaloud P."/>
            <person name="Haon M."/>
            <person name="Grisel S."/>
            <person name="Petersen M."/>
            <person name="Berrin J.G."/>
            <person name="Delaux P.M."/>
            <person name="Dal Grande F."/>
            <person name="Keller J."/>
        </authorList>
    </citation>
    <scope>NUCLEOTIDE SEQUENCE [LARGE SCALE GENOMIC DNA]</scope>
    <source>
        <strain evidence="5 6">SAG 2523</strain>
    </source>
</reference>
<evidence type="ECO:0000256" key="2">
    <source>
        <dbReference type="ARBA" id="ARBA00022771"/>
    </source>
</evidence>
<name>A0AAW1S461_9CHLO</name>
<evidence type="ECO:0000259" key="4">
    <source>
        <dbReference type="Pfam" id="PF01753"/>
    </source>
</evidence>
<dbReference type="GO" id="GO:0008270">
    <property type="term" value="F:zinc ion binding"/>
    <property type="evidence" value="ECO:0007669"/>
    <property type="project" value="UniProtKB-KW"/>
</dbReference>
<dbReference type="Gene3D" id="6.10.140.2220">
    <property type="match status" value="1"/>
</dbReference>
<organism evidence="5 6">
    <name type="scientific">Apatococcus fuscideae</name>
    <dbReference type="NCBI Taxonomy" id="2026836"/>
    <lineage>
        <taxon>Eukaryota</taxon>
        <taxon>Viridiplantae</taxon>
        <taxon>Chlorophyta</taxon>
        <taxon>core chlorophytes</taxon>
        <taxon>Trebouxiophyceae</taxon>
        <taxon>Chlorellales</taxon>
        <taxon>Chlorellaceae</taxon>
        <taxon>Apatococcus</taxon>
    </lineage>
</organism>
<dbReference type="AlphaFoldDB" id="A0AAW1S461"/>
<dbReference type="EMBL" id="JALJOV010001815">
    <property type="protein sequence ID" value="KAK9840534.1"/>
    <property type="molecule type" value="Genomic_DNA"/>
</dbReference>
<evidence type="ECO:0000313" key="6">
    <source>
        <dbReference type="Proteomes" id="UP001485043"/>
    </source>
</evidence>
<evidence type="ECO:0000256" key="3">
    <source>
        <dbReference type="ARBA" id="ARBA00022833"/>
    </source>
</evidence>
<keyword evidence="3" id="KW-0862">Zinc</keyword>
<gene>
    <name evidence="5" type="ORF">WJX84_006994</name>
</gene>
<keyword evidence="1" id="KW-0479">Metal-binding</keyword>
<comment type="caution">
    <text evidence="5">The sequence shown here is derived from an EMBL/GenBank/DDBJ whole genome shotgun (WGS) entry which is preliminary data.</text>
</comment>
<protein>
    <recommendedName>
        <fullName evidence="4">MYND-type domain-containing protein</fullName>
    </recommendedName>
</protein>
<dbReference type="InterPro" id="IPR002893">
    <property type="entry name" value="Znf_MYND"/>
</dbReference>
<proteinExistence type="predicted"/>
<dbReference type="Proteomes" id="UP001485043">
    <property type="component" value="Unassembled WGS sequence"/>
</dbReference>
<keyword evidence="6" id="KW-1185">Reference proteome</keyword>
<accession>A0AAW1S461</accession>